<name>A0ABZ1UND9_9BURK</name>
<gene>
    <name evidence="2" type="ORF">E7V67_000350</name>
</gene>
<sequence length="60" mass="6466">MDESTTYMPAPERAANDAAGPEPQPPARRPDDGPDGLFNHYRLRRLRALGVPPAPAENAA</sequence>
<reference evidence="2 3" key="1">
    <citation type="journal article" date="2019" name="Int. J. Syst. Evol. Microbiol.">
        <title>The Draft Whole-Genome Sequence of the Antibiotic Producer Empedobacter haloabium ATCC 31962 Provides Indications for Its Taxonomic Reclassification.</title>
        <authorList>
            <person name="Miess H."/>
            <person name="Arlt P."/>
            <person name="Apel A.K."/>
            <person name="Weber T."/>
            <person name="Nieselt K."/>
            <person name="Hanssen F."/>
            <person name="Czemmel S."/>
            <person name="Nahnsen S."/>
            <person name="Gross H."/>
        </authorList>
    </citation>
    <scope>NUCLEOTIDE SEQUENCE [LARGE SCALE GENOMIC DNA]</scope>
    <source>
        <strain evidence="2 3">ATCC 31962</strain>
    </source>
</reference>
<keyword evidence="3" id="KW-1185">Reference proteome</keyword>
<dbReference type="Proteomes" id="UP000321323">
    <property type="component" value="Chromosome"/>
</dbReference>
<evidence type="ECO:0000256" key="1">
    <source>
        <dbReference type="SAM" id="MobiDB-lite"/>
    </source>
</evidence>
<dbReference type="EMBL" id="CP136508">
    <property type="protein sequence ID" value="WUR13591.1"/>
    <property type="molecule type" value="Genomic_DNA"/>
</dbReference>
<evidence type="ECO:0000313" key="2">
    <source>
        <dbReference type="EMBL" id="WUR13591.1"/>
    </source>
</evidence>
<organism evidence="2 3">
    <name type="scientific">[Empedobacter] haloabium</name>
    <dbReference type="NCBI Taxonomy" id="592317"/>
    <lineage>
        <taxon>Bacteria</taxon>
        <taxon>Pseudomonadati</taxon>
        <taxon>Pseudomonadota</taxon>
        <taxon>Betaproteobacteria</taxon>
        <taxon>Burkholderiales</taxon>
        <taxon>Oxalobacteraceae</taxon>
        <taxon>Telluria group</taxon>
        <taxon>Telluria group incertae sedis</taxon>
    </lineage>
</organism>
<evidence type="ECO:0000313" key="3">
    <source>
        <dbReference type="Proteomes" id="UP000321323"/>
    </source>
</evidence>
<feature type="region of interest" description="Disordered" evidence="1">
    <location>
        <begin position="1"/>
        <end position="40"/>
    </location>
</feature>
<accession>A0ABZ1UND9</accession>
<proteinExistence type="predicted"/>
<protein>
    <submittedName>
        <fullName evidence="2">Uncharacterized protein</fullName>
    </submittedName>
</protein>